<keyword evidence="7" id="KW-0256">Endoplasmic reticulum</keyword>
<keyword evidence="6" id="KW-0677">Repeat</keyword>
<comment type="catalytic activity">
    <reaction evidence="1">
        <text>Catalyzes the rearrangement of -S-S- bonds in proteins.</text>
        <dbReference type="EC" id="5.3.4.1"/>
    </reaction>
</comment>
<dbReference type="GO" id="GO:0005788">
    <property type="term" value="C:endoplasmic reticulum lumen"/>
    <property type="evidence" value="ECO:0007669"/>
    <property type="project" value="UniProtKB-SubCell"/>
</dbReference>
<evidence type="ECO:0000256" key="12">
    <source>
        <dbReference type="SAM" id="MobiDB-lite"/>
    </source>
</evidence>
<organism evidence="15">
    <name type="scientific">Photinus pyralis</name>
    <name type="common">Common eastern firefly</name>
    <name type="synonym">Lampyris pyralis</name>
    <dbReference type="NCBI Taxonomy" id="7054"/>
    <lineage>
        <taxon>Eukaryota</taxon>
        <taxon>Metazoa</taxon>
        <taxon>Ecdysozoa</taxon>
        <taxon>Arthropoda</taxon>
        <taxon>Hexapoda</taxon>
        <taxon>Insecta</taxon>
        <taxon>Pterygota</taxon>
        <taxon>Neoptera</taxon>
        <taxon>Endopterygota</taxon>
        <taxon>Coleoptera</taxon>
        <taxon>Polyphaga</taxon>
        <taxon>Elateriformia</taxon>
        <taxon>Elateroidea</taxon>
        <taxon>Lampyridae</taxon>
        <taxon>Lampyrinae</taxon>
        <taxon>Photinus</taxon>
    </lineage>
</organism>
<dbReference type="FunFam" id="3.40.30.10:FF:000107">
    <property type="entry name" value="Protein disulfide-isomerase 5-2"/>
    <property type="match status" value="1"/>
</dbReference>
<feature type="signal peptide" evidence="13">
    <location>
        <begin position="1"/>
        <end position="18"/>
    </location>
</feature>
<feature type="region of interest" description="Disordered" evidence="12">
    <location>
        <begin position="475"/>
        <end position="502"/>
    </location>
</feature>
<dbReference type="CDD" id="cd02995">
    <property type="entry name" value="PDI_a_PDI_a'_C"/>
    <property type="match status" value="1"/>
</dbReference>
<dbReference type="GO" id="GO:0006457">
    <property type="term" value="P:protein folding"/>
    <property type="evidence" value="ECO:0007669"/>
    <property type="project" value="TreeGrafter"/>
</dbReference>
<dbReference type="InterPro" id="IPR036249">
    <property type="entry name" value="Thioredoxin-like_sf"/>
</dbReference>
<sequence length="502" mass="56446">MKVISLLYLFAAILWVRCDDKGDSEIISEEYVLELKEENFDSVIESNDIVFVEFYAEQCGVCQALAPEYAKAATILAEAGSSVKLAKVDAIVETALAGKYKVDGYPTILLFRKGTTPVSYERGRSANDIVGWLNKKSAPPAKQLQNMEEARTSIDSNDIFAIGFFADQSTDDAKMFFRVADKIDDFTMGITSDRDTFKEHAAKNGDIVIFAKYSDSPIRYEGEFNEDSLENFFSTHSLPPLVEMTNETLVPIFRGVIKTSLFIFLSKSDDNAQVIEEEVRYVATLYHTKLRFVLLNTDNQINQQIQTYLRVGRRQEPFMRIINLSGMAKFKPEHDQLTVANIKKFVEDFLDGKIGKYLASEDIPEDWNKGPVYHLVGDTFQDVAFDFEKDVLVEFYAPWCGVCKNLAPTYIEVGEHFTSNSDVIIAKLDVTVNEIPTRQISGVPTIILYKKGQNEEIEYGGPHSFEGIVKFVESGGQEGRKGEERTEDENGDGGSSSKKDEL</sequence>
<dbReference type="CDD" id="cd02961">
    <property type="entry name" value="PDI_a_family"/>
    <property type="match status" value="1"/>
</dbReference>
<dbReference type="Pfam" id="PF00085">
    <property type="entry name" value="Thioredoxin"/>
    <property type="match status" value="2"/>
</dbReference>
<evidence type="ECO:0000256" key="5">
    <source>
        <dbReference type="ARBA" id="ARBA00022729"/>
    </source>
</evidence>
<evidence type="ECO:0000256" key="10">
    <source>
        <dbReference type="ARBA" id="ARBA00023284"/>
    </source>
</evidence>
<reference evidence="15" key="1">
    <citation type="journal article" date="2016" name="Sci. Rep.">
        <title>Molecular characterization of firefly nuptial gifts: a multi-omics approach sheds light on postcopulatory sexual selection.</title>
        <authorList>
            <person name="Al-Wathiqui N."/>
            <person name="Fallon T.R."/>
            <person name="South A."/>
            <person name="Weng J.K."/>
            <person name="Lewis S.M."/>
        </authorList>
    </citation>
    <scope>NUCLEOTIDE SEQUENCE</scope>
</reference>
<comment type="similarity">
    <text evidence="3">Belongs to the protein disulfide isomerase family.</text>
</comment>
<dbReference type="InterPro" id="IPR005792">
    <property type="entry name" value="Prot_disulphide_isomerase"/>
</dbReference>
<keyword evidence="8 11" id="KW-1015">Disulfide bond</keyword>
<evidence type="ECO:0000313" key="15">
    <source>
        <dbReference type="EMBL" id="JAV72723.1"/>
    </source>
</evidence>
<feature type="domain" description="Thioredoxin" evidence="14">
    <location>
        <begin position="1"/>
        <end position="138"/>
    </location>
</feature>
<accession>A0A1Y1LGG0</accession>
<dbReference type="GO" id="GO:0034976">
    <property type="term" value="P:response to endoplasmic reticulum stress"/>
    <property type="evidence" value="ECO:0007669"/>
    <property type="project" value="TreeGrafter"/>
</dbReference>
<protein>
    <recommendedName>
        <fullName evidence="4">protein disulfide-isomerase</fullName>
        <ecNumber evidence="4">5.3.4.1</ecNumber>
    </recommendedName>
</protein>
<dbReference type="PRINTS" id="PR00421">
    <property type="entry name" value="THIOREDOXIN"/>
</dbReference>
<proteinExistence type="inferred from homology"/>
<dbReference type="NCBIfam" id="TIGR01130">
    <property type="entry name" value="ER_PDI_fam"/>
    <property type="match status" value="1"/>
</dbReference>
<keyword evidence="9" id="KW-0413">Isomerase</keyword>
<dbReference type="InterPro" id="IPR013766">
    <property type="entry name" value="Thioredoxin_domain"/>
</dbReference>
<evidence type="ECO:0000256" key="11">
    <source>
        <dbReference type="PIRSR" id="PIRSR605792-51"/>
    </source>
</evidence>
<dbReference type="EC" id="5.3.4.1" evidence="4"/>
<feature type="disulfide bond" description="Redox-active" evidence="11">
    <location>
        <begin position="400"/>
        <end position="403"/>
    </location>
</feature>
<evidence type="ECO:0000256" key="9">
    <source>
        <dbReference type="ARBA" id="ARBA00023235"/>
    </source>
</evidence>
<evidence type="ECO:0000256" key="3">
    <source>
        <dbReference type="ARBA" id="ARBA00006347"/>
    </source>
</evidence>
<dbReference type="AlphaFoldDB" id="A0A1Y1LGG0"/>
<evidence type="ECO:0000256" key="2">
    <source>
        <dbReference type="ARBA" id="ARBA00004319"/>
    </source>
</evidence>
<evidence type="ECO:0000256" key="1">
    <source>
        <dbReference type="ARBA" id="ARBA00001182"/>
    </source>
</evidence>
<dbReference type="Pfam" id="PF13848">
    <property type="entry name" value="Thioredoxin_6"/>
    <property type="match status" value="1"/>
</dbReference>
<comment type="subcellular location">
    <subcellularLocation>
        <location evidence="2">Endoplasmic reticulum lumen</location>
    </subcellularLocation>
</comment>
<feature type="chain" id="PRO_5012463157" description="protein disulfide-isomerase" evidence="13">
    <location>
        <begin position="19"/>
        <end position="502"/>
    </location>
</feature>
<name>A0A1Y1LGG0_PHOPY</name>
<dbReference type="PANTHER" id="PTHR18929">
    <property type="entry name" value="PROTEIN DISULFIDE ISOMERASE"/>
    <property type="match status" value="1"/>
</dbReference>
<keyword evidence="10 11" id="KW-0676">Redox-active center</keyword>
<dbReference type="Gene3D" id="3.40.30.10">
    <property type="entry name" value="Glutaredoxin"/>
    <property type="match status" value="4"/>
</dbReference>
<dbReference type="CDD" id="cd02981">
    <property type="entry name" value="PDI_b_family"/>
    <property type="match status" value="1"/>
</dbReference>
<dbReference type="GO" id="GO:0003756">
    <property type="term" value="F:protein disulfide isomerase activity"/>
    <property type="evidence" value="ECO:0007669"/>
    <property type="project" value="UniProtKB-EC"/>
</dbReference>
<dbReference type="EMBL" id="GEZM01056321">
    <property type="protein sequence ID" value="JAV72723.1"/>
    <property type="molecule type" value="Transcribed_RNA"/>
</dbReference>
<evidence type="ECO:0000256" key="13">
    <source>
        <dbReference type="SAM" id="SignalP"/>
    </source>
</evidence>
<dbReference type="FunFam" id="3.40.30.10:FF:000042">
    <property type="entry name" value="protein disulfide-isomerase A2"/>
    <property type="match status" value="1"/>
</dbReference>
<evidence type="ECO:0000256" key="8">
    <source>
        <dbReference type="ARBA" id="ARBA00023157"/>
    </source>
</evidence>
<dbReference type="SUPFAM" id="SSF52833">
    <property type="entry name" value="Thioredoxin-like"/>
    <property type="match status" value="4"/>
</dbReference>
<dbReference type="CDD" id="cd02982">
    <property type="entry name" value="PDI_b'_family"/>
    <property type="match status" value="1"/>
</dbReference>
<feature type="disulfide bond" description="Redox-active" evidence="11">
    <location>
        <begin position="59"/>
        <end position="62"/>
    </location>
</feature>
<feature type="domain" description="Thioredoxin" evidence="14">
    <location>
        <begin position="336"/>
        <end position="477"/>
    </location>
</feature>
<evidence type="ECO:0000256" key="7">
    <source>
        <dbReference type="ARBA" id="ARBA00022824"/>
    </source>
</evidence>
<evidence type="ECO:0000256" key="4">
    <source>
        <dbReference type="ARBA" id="ARBA00012723"/>
    </source>
</evidence>
<dbReference type="PANTHER" id="PTHR18929:SF240">
    <property type="entry name" value="PROTEIN DISULFIDE-ISOMERASE"/>
    <property type="match status" value="1"/>
</dbReference>
<keyword evidence="5 13" id="KW-0732">Signal</keyword>
<dbReference type="PROSITE" id="PS51352">
    <property type="entry name" value="THIOREDOXIN_2"/>
    <property type="match status" value="2"/>
</dbReference>
<evidence type="ECO:0000259" key="14">
    <source>
        <dbReference type="PROSITE" id="PS51352"/>
    </source>
</evidence>
<evidence type="ECO:0000256" key="6">
    <source>
        <dbReference type="ARBA" id="ARBA00022737"/>
    </source>
</evidence>